<dbReference type="SUPFAM" id="SSF52440">
    <property type="entry name" value="PreATP-grasp domain"/>
    <property type="match status" value="1"/>
</dbReference>
<reference evidence="17" key="1">
    <citation type="submission" date="2015-07" db="EMBL/GenBank/DDBJ databases">
        <title>Complete Genome of Thermincola ferriacetica strain Z-0001T.</title>
        <authorList>
            <person name="Lusk B."/>
            <person name="Badalamenti J.P."/>
            <person name="Parameswaran P."/>
            <person name="Bond D.R."/>
            <person name="Torres C.I."/>
        </authorList>
    </citation>
    <scope>NUCLEOTIDE SEQUENCE [LARGE SCALE GENOMIC DNA]</scope>
    <source>
        <strain evidence="17">Z-0001</strain>
    </source>
</reference>
<dbReference type="InterPro" id="IPR051602">
    <property type="entry name" value="ACC_Biotin_Carboxylase"/>
</dbReference>
<keyword evidence="13" id="KW-0275">Fatty acid biosynthesis</keyword>
<dbReference type="InterPro" id="IPR016185">
    <property type="entry name" value="PreATP-grasp_dom_sf"/>
</dbReference>
<dbReference type="PROSITE" id="PS00866">
    <property type="entry name" value="CPSASE_1"/>
    <property type="match status" value="1"/>
</dbReference>
<accession>A0A0L6W558</accession>
<dbReference type="PATRIC" id="fig|281456.6.peg.415"/>
<keyword evidence="17" id="KW-1185">Reference proteome</keyword>
<dbReference type="NCBIfam" id="NF006406">
    <property type="entry name" value="PRK08654.1"/>
    <property type="match status" value="1"/>
</dbReference>
<sequence length="449" mass="49585">MFKKVLIANRGEIAVRIIRACKEMDIRTVAVYSEADRDSLHVRLADEAFCIGPAPSGKSYLNKANIIAAAEVSGADAIHPGYGFLAENAEFAEICESCGIKFIGPSISALENMGAKAVARETMIKAGVPVVPGTEGVITDKEEAVRIAQEIGYPVIIKASAGGGGKGMRIAQSKNDLIKAIQTAQAEAEAAFGNAEVYIEKYVEEPRHIEFQILADNYGNTVYLGERDCSIQRRNQKLLEEAPSSALTPELRKKMGETAVRAAKAVNYSNAGTVEFLLDKDNNFYFIEMNTRIQVEHPVTELVTGIDLIKEQIRIAAGEELGYTQDDVKINGWAIECRINAEDPAKNFMPSPGKVIKYVPPGGMGVRVDSAVYEGYTIPPFYDSMVAKLIVWGRNREEAIQRMRRSLQEFEIEGVKTTIPFHLVVVDNAFFQRGDFYTNFIQRRVLQED</sequence>
<dbReference type="GO" id="GO:0006633">
    <property type="term" value="P:fatty acid biosynthetic process"/>
    <property type="evidence" value="ECO:0007669"/>
    <property type="project" value="UniProtKB-KW"/>
</dbReference>
<dbReference type="EC" id="6.3.4.14" evidence="4 13"/>
<dbReference type="GO" id="GO:0005524">
    <property type="term" value="F:ATP binding"/>
    <property type="evidence" value="ECO:0007669"/>
    <property type="project" value="UniProtKB-UniRule"/>
</dbReference>
<dbReference type="Pfam" id="PF00289">
    <property type="entry name" value="Biotin_carb_N"/>
    <property type="match status" value="1"/>
</dbReference>
<keyword evidence="7 12" id="KW-0547">Nucleotide-binding</keyword>
<dbReference type="FunFam" id="3.30.470.20:FF:000028">
    <property type="entry name" value="Methylcrotonoyl-CoA carboxylase subunit alpha, mitochondrial"/>
    <property type="match status" value="1"/>
</dbReference>
<dbReference type="AlphaFoldDB" id="A0A0L6W558"/>
<dbReference type="InterPro" id="IPR005479">
    <property type="entry name" value="CPAse_ATP-bd"/>
</dbReference>
<dbReference type="SUPFAM" id="SSF51246">
    <property type="entry name" value="Rudiment single hybrid motif"/>
    <property type="match status" value="1"/>
</dbReference>
<dbReference type="NCBIfam" id="TIGR00514">
    <property type="entry name" value="accC"/>
    <property type="match status" value="1"/>
</dbReference>
<dbReference type="InterPro" id="IPR005481">
    <property type="entry name" value="BC-like_N"/>
</dbReference>
<dbReference type="Proteomes" id="UP000037175">
    <property type="component" value="Unassembled WGS sequence"/>
</dbReference>
<feature type="domain" description="Biotin carboxylation" evidence="15">
    <location>
        <begin position="1"/>
        <end position="446"/>
    </location>
</feature>
<comment type="caution">
    <text evidence="16">The sequence shown here is derived from an EMBL/GenBank/DDBJ whole genome shotgun (WGS) entry which is preliminary data.</text>
</comment>
<dbReference type="SMART" id="SM00878">
    <property type="entry name" value="Biotin_carb_C"/>
    <property type="match status" value="1"/>
</dbReference>
<proteinExistence type="predicted"/>
<dbReference type="Gene3D" id="3.30.470.20">
    <property type="entry name" value="ATP-grasp fold, B domain"/>
    <property type="match status" value="1"/>
</dbReference>
<dbReference type="InterPro" id="IPR011054">
    <property type="entry name" value="Rudment_hybrid_motif"/>
</dbReference>
<dbReference type="UniPathway" id="UPA00655">
    <property type="reaction ID" value="UER00711"/>
</dbReference>
<evidence type="ECO:0000313" key="16">
    <source>
        <dbReference type="EMBL" id="KNZ70717.1"/>
    </source>
</evidence>
<dbReference type="GO" id="GO:0004075">
    <property type="term" value="F:biotin carboxylase activity"/>
    <property type="evidence" value="ECO:0007669"/>
    <property type="project" value="UniProtKB-EC"/>
</dbReference>
<keyword evidence="6" id="KW-0479">Metal-binding</keyword>
<keyword evidence="13" id="KW-0443">Lipid metabolism</keyword>
<comment type="pathway">
    <text evidence="2 13">Lipid metabolism; malonyl-CoA biosynthesis; malonyl-CoA from acetyl-CoA: step 1/1.</text>
</comment>
<dbReference type="FunFam" id="3.40.50.20:FF:000010">
    <property type="entry name" value="Propionyl-CoA carboxylase subunit alpha"/>
    <property type="match status" value="1"/>
</dbReference>
<dbReference type="InterPro" id="IPR011761">
    <property type="entry name" value="ATP-grasp"/>
</dbReference>
<feature type="domain" description="ATP-grasp" evidence="14">
    <location>
        <begin position="120"/>
        <end position="317"/>
    </location>
</feature>
<organism evidence="16 17">
    <name type="scientific">Thermincola ferriacetica</name>
    <dbReference type="NCBI Taxonomy" id="281456"/>
    <lineage>
        <taxon>Bacteria</taxon>
        <taxon>Bacillati</taxon>
        <taxon>Bacillota</taxon>
        <taxon>Clostridia</taxon>
        <taxon>Eubacteriales</taxon>
        <taxon>Thermincolaceae</taxon>
        <taxon>Thermincola</taxon>
    </lineage>
</organism>
<comment type="subunit">
    <text evidence="3 13">Acetyl-CoA carboxylase is a heterohexamer of biotin carboxyl carrier protein, biotin carboxylase and the two subunits of carboxyl transferase in a 2:2 complex.</text>
</comment>
<dbReference type="PROSITE" id="PS50979">
    <property type="entry name" value="BC"/>
    <property type="match status" value="1"/>
</dbReference>
<protein>
    <recommendedName>
        <fullName evidence="4 13">Biotin carboxylase</fullName>
        <ecNumber evidence="4 13">6.3.4.14</ecNumber>
    </recommendedName>
    <alternativeName>
        <fullName evidence="13">Acetyl-coenzyme A carboxylase biotin carboxylase subunit A</fullName>
    </alternativeName>
</protein>
<evidence type="ECO:0000256" key="12">
    <source>
        <dbReference type="PROSITE-ProRule" id="PRU00409"/>
    </source>
</evidence>
<evidence type="ECO:0000256" key="2">
    <source>
        <dbReference type="ARBA" id="ARBA00004956"/>
    </source>
</evidence>
<evidence type="ECO:0000256" key="3">
    <source>
        <dbReference type="ARBA" id="ARBA00011750"/>
    </source>
</evidence>
<dbReference type="RefSeq" id="WP_052216642.1">
    <property type="nucleotide sequence ID" value="NZ_LGTE01000002.1"/>
</dbReference>
<keyword evidence="8 12" id="KW-0067">ATP-binding</keyword>
<evidence type="ECO:0000256" key="6">
    <source>
        <dbReference type="ARBA" id="ARBA00022723"/>
    </source>
</evidence>
<dbReference type="Pfam" id="PF02785">
    <property type="entry name" value="Biotin_carb_C"/>
    <property type="match status" value="1"/>
</dbReference>
<dbReference type="NCBIfam" id="NF006367">
    <property type="entry name" value="PRK08591.1"/>
    <property type="match status" value="1"/>
</dbReference>
<evidence type="ECO:0000256" key="4">
    <source>
        <dbReference type="ARBA" id="ARBA00013263"/>
    </source>
</evidence>
<dbReference type="PROSITE" id="PS50975">
    <property type="entry name" value="ATP_GRASP"/>
    <property type="match status" value="1"/>
</dbReference>
<evidence type="ECO:0000256" key="9">
    <source>
        <dbReference type="ARBA" id="ARBA00022842"/>
    </source>
</evidence>
<evidence type="ECO:0000256" key="5">
    <source>
        <dbReference type="ARBA" id="ARBA00022598"/>
    </source>
</evidence>
<dbReference type="FunFam" id="3.30.1490.20:FF:000018">
    <property type="entry name" value="Biotin carboxylase"/>
    <property type="match status" value="1"/>
</dbReference>
<dbReference type="GO" id="GO:2001295">
    <property type="term" value="P:malonyl-CoA biosynthetic process"/>
    <property type="evidence" value="ECO:0007669"/>
    <property type="project" value="UniProtKB-UniPathway"/>
</dbReference>
<keyword evidence="13" id="KW-0276">Fatty acid metabolism</keyword>
<evidence type="ECO:0000256" key="7">
    <source>
        <dbReference type="ARBA" id="ARBA00022741"/>
    </source>
</evidence>
<evidence type="ECO:0000256" key="10">
    <source>
        <dbReference type="ARBA" id="ARBA00023267"/>
    </source>
</evidence>
<dbReference type="InterPro" id="IPR011764">
    <property type="entry name" value="Biotin_carboxylation_dom"/>
</dbReference>
<evidence type="ECO:0000256" key="1">
    <source>
        <dbReference type="ARBA" id="ARBA00003761"/>
    </source>
</evidence>
<dbReference type="NCBIfam" id="NF004085">
    <property type="entry name" value="PRK05586.1"/>
    <property type="match status" value="1"/>
</dbReference>
<name>A0A0L6W558_9FIRM</name>
<dbReference type="GO" id="GO:0046872">
    <property type="term" value="F:metal ion binding"/>
    <property type="evidence" value="ECO:0007669"/>
    <property type="project" value="UniProtKB-KW"/>
</dbReference>
<keyword evidence="10 13" id="KW-0092">Biotin</keyword>
<dbReference type="InterPro" id="IPR005482">
    <property type="entry name" value="Biotin_COase_C"/>
</dbReference>
<dbReference type="EMBL" id="LGTE01000002">
    <property type="protein sequence ID" value="KNZ70717.1"/>
    <property type="molecule type" value="Genomic_DNA"/>
</dbReference>
<keyword evidence="13" id="KW-0444">Lipid biosynthesis</keyword>
<evidence type="ECO:0000256" key="13">
    <source>
        <dbReference type="RuleBase" id="RU365063"/>
    </source>
</evidence>
<comment type="catalytic activity">
    <reaction evidence="11 13">
        <text>N(6)-biotinyl-L-lysyl-[protein] + hydrogencarbonate + ATP = N(6)-carboxybiotinyl-L-lysyl-[protein] + ADP + phosphate + H(+)</text>
        <dbReference type="Rhea" id="RHEA:13501"/>
        <dbReference type="Rhea" id="RHEA-COMP:10505"/>
        <dbReference type="Rhea" id="RHEA-COMP:10506"/>
        <dbReference type="ChEBI" id="CHEBI:15378"/>
        <dbReference type="ChEBI" id="CHEBI:17544"/>
        <dbReference type="ChEBI" id="CHEBI:30616"/>
        <dbReference type="ChEBI" id="CHEBI:43474"/>
        <dbReference type="ChEBI" id="CHEBI:83144"/>
        <dbReference type="ChEBI" id="CHEBI:83145"/>
        <dbReference type="ChEBI" id="CHEBI:456216"/>
        <dbReference type="EC" id="6.3.4.14"/>
    </reaction>
</comment>
<comment type="function">
    <text evidence="1 13">This protein is a component of the acetyl coenzyme A carboxylase complex; first, biotin carboxylase catalyzes the carboxylation of the carrier protein and then the transcarboxylase transfers the carboxyl group to form malonyl-CoA.</text>
</comment>
<evidence type="ECO:0000259" key="14">
    <source>
        <dbReference type="PROSITE" id="PS50975"/>
    </source>
</evidence>
<dbReference type="Pfam" id="PF02786">
    <property type="entry name" value="CPSase_L_D2"/>
    <property type="match status" value="1"/>
</dbReference>
<keyword evidence="5 13" id="KW-0436">Ligase</keyword>
<dbReference type="PANTHER" id="PTHR48095:SF2">
    <property type="entry name" value="BIOTIN CARBOXYLASE, CHLOROPLASTIC"/>
    <property type="match status" value="1"/>
</dbReference>
<dbReference type="PROSITE" id="PS00867">
    <property type="entry name" value="CPSASE_2"/>
    <property type="match status" value="1"/>
</dbReference>
<evidence type="ECO:0000313" key="17">
    <source>
        <dbReference type="Proteomes" id="UP000037175"/>
    </source>
</evidence>
<evidence type="ECO:0000256" key="11">
    <source>
        <dbReference type="ARBA" id="ARBA00048600"/>
    </source>
</evidence>
<evidence type="ECO:0000259" key="15">
    <source>
        <dbReference type="PROSITE" id="PS50979"/>
    </source>
</evidence>
<evidence type="ECO:0000256" key="8">
    <source>
        <dbReference type="ARBA" id="ARBA00022840"/>
    </source>
</evidence>
<dbReference type="InterPro" id="IPR004549">
    <property type="entry name" value="Acetyl_CoA_COase_biotin_COase"/>
</dbReference>
<keyword evidence="9" id="KW-0460">Magnesium</keyword>
<dbReference type="PANTHER" id="PTHR48095">
    <property type="entry name" value="PYRUVATE CARBOXYLASE SUBUNIT A"/>
    <property type="match status" value="1"/>
</dbReference>
<gene>
    <name evidence="16" type="ORF">Tfer_0395</name>
</gene>
<dbReference type="SUPFAM" id="SSF56059">
    <property type="entry name" value="Glutathione synthetase ATP-binding domain-like"/>
    <property type="match status" value="1"/>
</dbReference>